<feature type="signal peptide" evidence="1">
    <location>
        <begin position="1"/>
        <end position="20"/>
    </location>
</feature>
<comment type="caution">
    <text evidence="2">The sequence shown here is derived from an EMBL/GenBank/DDBJ whole genome shotgun (WGS) entry which is preliminary data.</text>
</comment>
<dbReference type="AlphaFoldDB" id="A0AAD6SV39"/>
<organism evidence="2 3">
    <name type="scientific">Mycena alexandri</name>
    <dbReference type="NCBI Taxonomy" id="1745969"/>
    <lineage>
        <taxon>Eukaryota</taxon>
        <taxon>Fungi</taxon>
        <taxon>Dikarya</taxon>
        <taxon>Basidiomycota</taxon>
        <taxon>Agaricomycotina</taxon>
        <taxon>Agaricomycetes</taxon>
        <taxon>Agaricomycetidae</taxon>
        <taxon>Agaricales</taxon>
        <taxon>Marasmiineae</taxon>
        <taxon>Mycenaceae</taxon>
        <taxon>Mycena</taxon>
    </lineage>
</organism>
<keyword evidence="3" id="KW-1185">Reference proteome</keyword>
<evidence type="ECO:0000313" key="3">
    <source>
        <dbReference type="Proteomes" id="UP001218188"/>
    </source>
</evidence>
<protein>
    <submittedName>
        <fullName evidence="2">Uncharacterized protein</fullName>
    </submittedName>
</protein>
<proteinExistence type="predicted"/>
<feature type="chain" id="PRO_5042012133" evidence="1">
    <location>
        <begin position="21"/>
        <end position="73"/>
    </location>
</feature>
<reference evidence="2" key="1">
    <citation type="submission" date="2023-03" db="EMBL/GenBank/DDBJ databases">
        <title>Massive genome expansion in bonnet fungi (Mycena s.s.) driven by repeated elements and novel gene families across ecological guilds.</title>
        <authorList>
            <consortium name="Lawrence Berkeley National Laboratory"/>
            <person name="Harder C.B."/>
            <person name="Miyauchi S."/>
            <person name="Viragh M."/>
            <person name="Kuo A."/>
            <person name="Thoen E."/>
            <person name="Andreopoulos B."/>
            <person name="Lu D."/>
            <person name="Skrede I."/>
            <person name="Drula E."/>
            <person name="Henrissat B."/>
            <person name="Morin E."/>
            <person name="Kohler A."/>
            <person name="Barry K."/>
            <person name="LaButti K."/>
            <person name="Morin E."/>
            <person name="Salamov A."/>
            <person name="Lipzen A."/>
            <person name="Mereny Z."/>
            <person name="Hegedus B."/>
            <person name="Baldrian P."/>
            <person name="Stursova M."/>
            <person name="Weitz H."/>
            <person name="Taylor A."/>
            <person name="Grigoriev I.V."/>
            <person name="Nagy L.G."/>
            <person name="Martin F."/>
            <person name="Kauserud H."/>
        </authorList>
    </citation>
    <scope>NUCLEOTIDE SEQUENCE</scope>
    <source>
        <strain evidence="2">CBHHK200</strain>
    </source>
</reference>
<dbReference type="Proteomes" id="UP001218188">
    <property type="component" value="Unassembled WGS sequence"/>
</dbReference>
<keyword evidence="1" id="KW-0732">Signal</keyword>
<sequence>MTVPTTGTISAMLLVTYSAAKVAFCSFELDASNFGGGGESGFRASANEPMPPAVSVAMASTIAVTVFLGSRIL</sequence>
<name>A0AAD6SV39_9AGAR</name>
<gene>
    <name evidence="2" type="ORF">C8F04DRAFT_1102688</name>
</gene>
<evidence type="ECO:0000256" key="1">
    <source>
        <dbReference type="SAM" id="SignalP"/>
    </source>
</evidence>
<accession>A0AAD6SV39</accession>
<evidence type="ECO:0000313" key="2">
    <source>
        <dbReference type="EMBL" id="KAJ7034229.1"/>
    </source>
</evidence>
<dbReference type="EMBL" id="JARJCM010000059">
    <property type="protein sequence ID" value="KAJ7034229.1"/>
    <property type="molecule type" value="Genomic_DNA"/>
</dbReference>